<evidence type="ECO:0000256" key="3">
    <source>
        <dbReference type="ARBA" id="ARBA00022729"/>
    </source>
</evidence>
<evidence type="ECO:0000256" key="4">
    <source>
        <dbReference type="ARBA" id="ARBA00023136"/>
    </source>
</evidence>
<accession>A0A9D2A443</accession>
<keyword evidence="6" id="KW-0998">Cell outer membrane</keyword>
<dbReference type="GO" id="GO:0009279">
    <property type="term" value="C:cell outer membrane"/>
    <property type="evidence" value="ECO:0007669"/>
    <property type="project" value="UniProtKB-SubCell"/>
</dbReference>
<feature type="chain" id="PRO_5038932208" evidence="8">
    <location>
        <begin position="22"/>
        <end position="331"/>
    </location>
</feature>
<dbReference type="AlphaFoldDB" id="A0A9D2A443"/>
<dbReference type="InterPro" id="IPR014941">
    <property type="entry name" value="FimB/Mfa2/Mfa3"/>
</dbReference>
<evidence type="ECO:0000256" key="5">
    <source>
        <dbReference type="ARBA" id="ARBA00023139"/>
    </source>
</evidence>
<keyword evidence="5" id="KW-0564">Palmitate</keyword>
<keyword evidence="3 8" id="KW-0732">Signal</keyword>
<evidence type="ECO:0000256" key="7">
    <source>
        <dbReference type="ARBA" id="ARBA00023288"/>
    </source>
</evidence>
<comment type="similarity">
    <text evidence="2">Belongs to the bacteroidetes fimbrillin superfamily. FimB/Mfa2 family.</text>
</comment>
<proteinExistence type="inferred from homology"/>
<protein>
    <submittedName>
        <fullName evidence="9">FimB/Mfa2 family fimbrial subunit</fullName>
    </submittedName>
</protein>
<reference evidence="9" key="2">
    <citation type="submission" date="2021-04" db="EMBL/GenBank/DDBJ databases">
        <authorList>
            <person name="Gilroy R."/>
        </authorList>
    </citation>
    <scope>NUCLEOTIDE SEQUENCE</scope>
    <source>
        <strain evidence="9">ChiHjej12B11-24981</strain>
    </source>
</reference>
<comment type="caution">
    <text evidence="9">The sequence shown here is derived from an EMBL/GenBank/DDBJ whole genome shotgun (WGS) entry which is preliminary data.</text>
</comment>
<dbReference type="Proteomes" id="UP000824023">
    <property type="component" value="Unassembled WGS sequence"/>
</dbReference>
<gene>
    <name evidence="9" type="ORF">H9819_02340</name>
</gene>
<name>A0A9D2A443_9BACE</name>
<dbReference type="Gene3D" id="2.60.40.2090">
    <property type="match status" value="1"/>
</dbReference>
<dbReference type="Gene3D" id="2.60.40.2100">
    <property type="match status" value="1"/>
</dbReference>
<dbReference type="EMBL" id="DXCK01000038">
    <property type="protein sequence ID" value="HIZ01076.1"/>
    <property type="molecule type" value="Genomic_DNA"/>
</dbReference>
<keyword evidence="4" id="KW-0472">Membrane</keyword>
<evidence type="ECO:0000313" key="10">
    <source>
        <dbReference type="Proteomes" id="UP000824023"/>
    </source>
</evidence>
<sequence>MNRYLRQIPALMLGAALSLNAASCIYEDMEPCPVEVRFVYDYNMQFADAFPHRVKDVRLYIFGQDGQLLDTRQATTSDAFGDNYRMNLQGLDPGTYTLVAWATDDAPAAQSTYAFDQSPARGSQLDDMHLHLDTDADPCALYLPNLWHGWVKDFTIEPNQPALATISLTQDVKRFRILLQNGDGTRLAAADYSLSISATNSHLDYDNSPMDSEPLHYTPHYTEEAVLDNDTDADRQTPLHALVAEMNTLRLTEGSETRFLVRNEREGRTLFDIDLLRYLELMRLEQYADMPLQEYLDREDSYQIILLLGQDEHVISIQINQWIMVFNETEL</sequence>
<dbReference type="Pfam" id="PF08842">
    <property type="entry name" value="Mfa2"/>
    <property type="match status" value="1"/>
</dbReference>
<feature type="signal peptide" evidence="8">
    <location>
        <begin position="1"/>
        <end position="21"/>
    </location>
</feature>
<comment type="subcellular location">
    <subcellularLocation>
        <location evidence="1">Cell outer membrane</location>
    </subcellularLocation>
</comment>
<evidence type="ECO:0000313" key="9">
    <source>
        <dbReference type="EMBL" id="HIZ01076.1"/>
    </source>
</evidence>
<evidence type="ECO:0000256" key="2">
    <source>
        <dbReference type="ARBA" id="ARBA00007248"/>
    </source>
</evidence>
<evidence type="ECO:0000256" key="8">
    <source>
        <dbReference type="SAM" id="SignalP"/>
    </source>
</evidence>
<keyword evidence="7" id="KW-0449">Lipoprotein</keyword>
<organism evidence="9 10">
    <name type="scientific">Candidatus Bacteroides merdipullorum</name>
    <dbReference type="NCBI Taxonomy" id="2838474"/>
    <lineage>
        <taxon>Bacteria</taxon>
        <taxon>Pseudomonadati</taxon>
        <taxon>Bacteroidota</taxon>
        <taxon>Bacteroidia</taxon>
        <taxon>Bacteroidales</taxon>
        <taxon>Bacteroidaceae</taxon>
        <taxon>Bacteroides</taxon>
    </lineage>
</organism>
<reference evidence="9" key="1">
    <citation type="journal article" date="2021" name="PeerJ">
        <title>Extensive microbial diversity within the chicken gut microbiome revealed by metagenomics and culture.</title>
        <authorList>
            <person name="Gilroy R."/>
            <person name="Ravi A."/>
            <person name="Getino M."/>
            <person name="Pursley I."/>
            <person name="Horton D.L."/>
            <person name="Alikhan N.F."/>
            <person name="Baker D."/>
            <person name="Gharbi K."/>
            <person name="Hall N."/>
            <person name="Watson M."/>
            <person name="Adriaenssens E.M."/>
            <person name="Foster-Nyarko E."/>
            <person name="Jarju S."/>
            <person name="Secka A."/>
            <person name="Antonio M."/>
            <person name="Oren A."/>
            <person name="Chaudhuri R.R."/>
            <person name="La Ragione R."/>
            <person name="Hildebrand F."/>
            <person name="Pallen M.J."/>
        </authorList>
    </citation>
    <scope>NUCLEOTIDE SEQUENCE</scope>
    <source>
        <strain evidence="9">ChiHjej12B11-24981</strain>
    </source>
</reference>
<evidence type="ECO:0000256" key="6">
    <source>
        <dbReference type="ARBA" id="ARBA00023237"/>
    </source>
</evidence>
<evidence type="ECO:0000256" key="1">
    <source>
        <dbReference type="ARBA" id="ARBA00004442"/>
    </source>
</evidence>